<dbReference type="PANTHER" id="PTHR45677">
    <property type="entry name" value="GLUTAMATE DECARBOXYLASE-RELATED"/>
    <property type="match status" value="1"/>
</dbReference>
<comment type="cofactor">
    <cofactor evidence="1 6 7">
        <name>pyridoxal 5'-phosphate</name>
        <dbReference type="ChEBI" id="CHEBI:597326"/>
    </cofactor>
</comment>
<sequence>MNKLIPNLTKQLYSKHSSCLFRYRNMASQTPSKSIAQDYSYAEPEIQQFVKDFSKLIQDEALTPQTDPNTKVINFRQPLDLQKYLDVEIDEEPVSREKLLELGRRVIDGSVVSGHPRFFNQLYSGIDPYSLFGAWLAEVLNCNVHTYEVAPVMVVLENYIFKKLSSIIGYQDGEGVFCPGGSFCNIMAIHLAKLKYDPTLKQKGVFSIQPMVLLTSEDAHYSIAKGANFLGFGTDSIIKVKTDDKGRVKPDDLENKIQQCKQNKTTPVMFMATCGTTVLGAYDDLEGVADVCQRHNVWMHVDAAWGGGVMLSDKLKHLTKGVERSDSVAWNIHKMSGAGIQCSALVVKEKGFLEKCNAYRAEYLFQPDKLYDTEYDIGDRTVQCGRKNDVLKVWLMWKGRGDKAMAARVEKAFENAKYLTEKVRSTEGFRLVLPEYQCTNISFWYIPPRLRGKEETPEWWQEVAKIAPNIKARMMLKGSMMIGYQPMSTKGLVNFFRVIVGNPICEKSDMDFIVEEIVRLGDTV</sequence>
<evidence type="ECO:0000256" key="5">
    <source>
        <dbReference type="ARBA" id="ARBA00023239"/>
    </source>
</evidence>
<evidence type="ECO:0000256" key="2">
    <source>
        <dbReference type="ARBA" id="ARBA00009533"/>
    </source>
</evidence>
<dbReference type="GO" id="GO:0030170">
    <property type="term" value="F:pyridoxal phosphate binding"/>
    <property type="evidence" value="ECO:0007669"/>
    <property type="project" value="InterPro"/>
</dbReference>
<dbReference type="InterPro" id="IPR015424">
    <property type="entry name" value="PyrdxlP-dep_Trfase"/>
</dbReference>
<dbReference type="OrthoDB" id="392571at2759"/>
<dbReference type="Pfam" id="PF00282">
    <property type="entry name" value="Pyridoxal_deC"/>
    <property type="match status" value="1"/>
</dbReference>
<dbReference type="GO" id="GO:0005737">
    <property type="term" value="C:cytoplasm"/>
    <property type="evidence" value="ECO:0007669"/>
    <property type="project" value="TreeGrafter"/>
</dbReference>
<keyword evidence="5 7" id="KW-0456">Lyase</keyword>
<evidence type="ECO:0000256" key="3">
    <source>
        <dbReference type="ARBA" id="ARBA00022793"/>
    </source>
</evidence>
<comment type="similarity">
    <text evidence="2 7">Belongs to the group II decarboxylase family.</text>
</comment>
<dbReference type="EC" id="4.1.1.29" evidence="8"/>
<dbReference type="EMBL" id="UYJE01006892">
    <property type="protein sequence ID" value="VDI49950.1"/>
    <property type="molecule type" value="Genomic_DNA"/>
</dbReference>
<dbReference type="Gene3D" id="3.90.1150.170">
    <property type="match status" value="1"/>
</dbReference>
<evidence type="ECO:0000256" key="4">
    <source>
        <dbReference type="ARBA" id="ARBA00022898"/>
    </source>
</evidence>
<evidence type="ECO:0000313" key="9">
    <source>
        <dbReference type="Proteomes" id="UP000596742"/>
    </source>
</evidence>
<proteinExistence type="inferred from homology"/>
<evidence type="ECO:0000256" key="6">
    <source>
        <dbReference type="PIRSR" id="PIRSR602129-50"/>
    </source>
</evidence>
<dbReference type="GO" id="GO:0004782">
    <property type="term" value="F:sulfinoalanine decarboxylase activity"/>
    <property type="evidence" value="ECO:0007669"/>
    <property type="project" value="UniProtKB-EC"/>
</dbReference>
<evidence type="ECO:0000256" key="7">
    <source>
        <dbReference type="RuleBase" id="RU000382"/>
    </source>
</evidence>
<gene>
    <name evidence="8" type="ORF">MGAL_10B064223</name>
</gene>
<dbReference type="Proteomes" id="UP000596742">
    <property type="component" value="Unassembled WGS sequence"/>
</dbReference>
<dbReference type="InterPro" id="IPR015421">
    <property type="entry name" value="PyrdxlP-dep_Trfase_major"/>
</dbReference>
<evidence type="ECO:0000313" key="8">
    <source>
        <dbReference type="EMBL" id="VDI49950.1"/>
    </source>
</evidence>
<dbReference type="AlphaFoldDB" id="A0A8B6FGU2"/>
<accession>A0A8B6FGU2</accession>
<name>A0A8B6FGU2_MYTGA</name>
<dbReference type="SUPFAM" id="SSF53383">
    <property type="entry name" value="PLP-dependent transferases"/>
    <property type="match status" value="1"/>
</dbReference>
<dbReference type="PANTHER" id="PTHR45677:SF8">
    <property type="entry name" value="CYSTEINE SULFINIC ACID DECARBOXYLASE"/>
    <property type="match status" value="1"/>
</dbReference>
<comment type="caution">
    <text evidence="8">The sequence shown here is derived from an EMBL/GenBank/DDBJ whole genome shotgun (WGS) entry which is preliminary data.</text>
</comment>
<dbReference type="InterPro" id="IPR002129">
    <property type="entry name" value="PyrdxlP-dep_de-COase"/>
</dbReference>
<dbReference type="GO" id="GO:0019752">
    <property type="term" value="P:carboxylic acid metabolic process"/>
    <property type="evidence" value="ECO:0007669"/>
    <property type="project" value="InterPro"/>
</dbReference>
<dbReference type="Gene3D" id="3.40.640.10">
    <property type="entry name" value="Type I PLP-dependent aspartate aminotransferase-like (Major domain)"/>
    <property type="match status" value="1"/>
</dbReference>
<keyword evidence="9" id="KW-1185">Reference proteome</keyword>
<protein>
    <submittedName>
        <fullName evidence="8">Sulfinoalanine decarboxylase</fullName>
        <ecNumber evidence="8">4.1.1.29</ecNumber>
    </submittedName>
</protein>
<keyword evidence="3" id="KW-0210">Decarboxylase</keyword>
<reference evidence="8" key="1">
    <citation type="submission" date="2018-11" db="EMBL/GenBank/DDBJ databases">
        <authorList>
            <person name="Alioto T."/>
            <person name="Alioto T."/>
        </authorList>
    </citation>
    <scope>NUCLEOTIDE SEQUENCE</scope>
</reference>
<keyword evidence="4 6" id="KW-0663">Pyridoxal phosphate</keyword>
<feature type="modified residue" description="N6-(pyridoxal phosphate)lysine" evidence="6">
    <location>
        <position position="334"/>
    </location>
</feature>
<evidence type="ECO:0000256" key="1">
    <source>
        <dbReference type="ARBA" id="ARBA00001933"/>
    </source>
</evidence>
<organism evidence="8 9">
    <name type="scientific">Mytilus galloprovincialis</name>
    <name type="common">Mediterranean mussel</name>
    <dbReference type="NCBI Taxonomy" id="29158"/>
    <lineage>
        <taxon>Eukaryota</taxon>
        <taxon>Metazoa</taxon>
        <taxon>Spiralia</taxon>
        <taxon>Lophotrochozoa</taxon>
        <taxon>Mollusca</taxon>
        <taxon>Bivalvia</taxon>
        <taxon>Autobranchia</taxon>
        <taxon>Pteriomorphia</taxon>
        <taxon>Mytilida</taxon>
        <taxon>Mytiloidea</taxon>
        <taxon>Mytilidae</taxon>
        <taxon>Mytilinae</taxon>
        <taxon>Mytilus</taxon>
    </lineage>
</organism>